<gene>
    <name evidence="2" type="ORF">FWK35_00039072</name>
</gene>
<dbReference type="Proteomes" id="UP000478052">
    <property type="component" value="Unassembled WGS sequence"/>
</dbReference>
<feature type="region of interest" description="Disordered" evidence="1">
    <location>
        <begin position="1"/>
        <end position="22"/>
    </location>
</feature>
<dbReference type="AlphaFoldDB" id="A0A6G0VJJ0"/>
<keyword evidence="3" id="KW-1185">Reference proteome</keyword>
<feature type="region of interest" description="Disordered" evidence="1">
    <location>
        <begin position="49"/>
        <end position="92"/>
    </location>
</feature>
<name>A0A6G0VJJ0_APHCR</name>
<feature type="non-terminal residue" evidence="2">
    <location>
        <position position="1"/>
    </location>
</feature>
<evidence type="ECO:0000313" key="3">
    <source>
        <dbReference type="Proteomes" id="UP000478052"/>
    </source>
</evidence>
<proteinExistence type="predicted"/>
<accession>A0A6G0VJJ0</accession>
<evidence type="ECO:0000256" key="1">
    <source>
        <dbReference type="SAM" id="MobiDB-lite"/>
    </source>
</evidence>
<comment type="caution">
    <text evidence="2">The sequence shown here is derived from an EMBL/GenBank/DDBJ whole genome shotgun (WGS) entry which is preliminary data.</text>
</comment>
<reference evidence="2 3" key="1">
    <citation type="submission" date="2019-08" db="EMBL/GenBank/DDBJ databases">
        <title>Whole genome of Aphis craccivora.</title>
        <authorList>
            <person name="Voronova N.V."/>
            <person name="Shulinski R.S."/>
            <person name="Bandarenka Y.V."/>
            <person name="Zhorov D.G."/>
            <person name="Warner D."/>
        </authorList>
    </citation>
    <scope>NUCLEOTIDE SEQUENCE [LARGE SCALE GENOMIC DNA]</scope>
    <source>
        <strain evidence="2">180601</strain>
        <tissue evidence="2">Whole Body</tissue>
    </source>
</reference>
<organism evidence="2 3">
    <name type="scientific">Aphis craccivora</name>
    <name type="common">Cowpea aphid</name>
    <dbReference type="NCBI Taxonomy" id="307492"/>
    <lineage>
        <taxon>Eukaryota</taxon>
        <taxon>Metazoa</taxon>
        <taxon>Ecdysozoa</taxon>
        <taxon>Arthropoda</taxon>
        <taxon>Hexapoda</taxon>
        <taxon>Insecta</taxon>
        <taxon>Pterygota</taxon>
        <taxon>Neoptera</taxon>
        <taxon>Paraneoptera</taxon>
        <taxon>Hemiptera</taxon>
        <taxon>Sternorrhyncha</taxon>
        <taxon>Aphidomorpha</taxon>
        <taxon>Aphidoidea</taxon>
        <taxon>Aphididae</taxon>
        <taxon>Aphidini</taxon>
        <taxon>Aphis</taxon>
        <taxon>Aphis</taxon>
    </lineage>
</organism>
<sequence length="92" mass="9884">SGGEAVAVNSPAAKKSAAKRCGGERVCGEPVRGEIVWRRTGLRRIVRRRSGRGETAAANRSRRNVLDPQTRPVPTKHSPAECLTDPVGSIRV</sequence>
<dbReference type="EMBL" id="VUJU01016137">
    <property type="protein sequence ID" value="KAF0690870.1"/>
    <property type="molecule type" value="Genomic_DNA"/>
</dbReference>
<protein>
    <submittedName>
        <fullName evidence="2">Uncharacterized protein</fullName>
    </submittedName>
</protein>
<evidence type="ECO:0000313" key="2">
    <source>
        <dbReference type="EMBL" id="KAF0690870.1"/>
    </source>
</evidence>